<gene>
    <name evidence="2" type="ORF">MNB_SV-14-1082</name>
</gene>
<feature type="transmembrane region" description="Helical" evidence="1">
    <location>
        <begin position="117"/>
        <end position="137"/>
    </location>
</feature>
<feature type="transmembrane region" description="Helical" evidence="1">
    <location>
        <begin position="77"/>
        <end position="97"/>
    </location>
</feature>
<accession>A0A1W1CNE7</accession>
<dbReference type="EMBL" id="FPHN01000222">
    <property type="protein sequence ID" value="SFV67222.1"/>
    <property type="molecule type" value="Genomic_DNA"/>
</dbReference>
<dbReference type="AlphaFoldDB" id="A0A1W1CNE7"/>
<evidence type="ECO:0000313" key="2">
    <source>
        <dbReference type="EMBL" id="SFV67222.1"/>
    </source>
</evidence>
<organism evidence="2">
    <name type="scientific">hydrothermal vent metagenome</name>
    <dbReference type="NCBI Taxonomy" id="652676"/>
    <lineage>
        <taxon>unclassified sequences</taxon>
        <taxon>metagenomes</taxon>
        <taxon>ecological metagenomes</taxon>
    </lineage>
</organism>
<keyword evidence="1" id="KW-0812">Transmembrane</keyword>
<name>A0A1W1CNE7_9ZZZZ</name>
<feature type="transmembrane region" description="Helical" evidence="1">
    <location>
        <begin position="46"/>
        <end position="65"/>
    </location>
</feature>
<keyword evidence="1" id="KW-1133">Transmembrane helix</keyword>
<sequence length="175" mass="20255">MSINLIKKSLLPLFVATLLLWGFFWQFSTIYPFLIENFSNTKLSVLYAHLIIYTFVVLIFFTSFANLVNHFILKSKLFITITLLVSLVFYTLLNSVINDLFRYFINLPLSENMLMGLVLFIVTSIGYALYSLALLLFNRFIPLSHIVIFTLLGLGYSAFFINSLCYPVSEFFSKF</sequence>
<feature type="transmembrane region" description="Helical" evidence="1">
    <location>
        <begin position="12"/>
        <end position="34"/>
    </location>
</feature>
<evidence type="ECO:0000256" key="1">
    <source>
        <dbReference type="SAM" id="Phobius"/>
    </source>
</evidence>
<proteinExistence type="predicted"/>
<keyword evidence="1" id="KW-0472">Membrane</keyword>
<feature type="transmembrane region" description="Helical" evidence="1">
    <location>
        <begin position="146"/>
        <end position="169"/>
    </location>
</feature>
<protein>
    <submittedName>
        <fullName evidence="2">Uncharacterized protein</fullName>
    </submittedName>
</protein>
<reference evidence="2" key="1">
    <citation type="submission" date="2016-10" db="EMBL/GenBank/DDBJ databases">
        <authorList>
            <person name="de Groot N.N."/>
        </authorList>
    </citation>
    <scope>NUCLEOTIDE SEQUENCE</scope>
</reference>